<evidence type="ECO:0000256" key="1">
    <source>
        <dbReference type="ARBA" id="ARBA00022801"/>
    </source>
</evidence>
<dbReference type="AlphaFoldDB" id="A0A9X1SVU5"/>
<organism evidence="6 7">
    <name type="scientific">Kineosporia babensis</name>
    <dbReference type="NCBI Taxonomy" id="499548"/>
    <lineage>
        <taxon>Bacteria</taxon>
        <taxon>Bacillati</taxon>
        <taxon>Actinomycetota</taxon>
        <taxon>Actinomycetes</taxon>
        <taxon>Kineosporiales</taxon>
        <taxon>Kineosporiaceae</taxon>
        <taxon>Kineosporia</taxon>
    </lineage>
</organism>
<dbReference type="InterPro" id="IPR022790">
    <property type="entry name" value="GH26_dom"/>
</dbReference>
<feature type="signal peptide" evidence="4">
    <location>
        <begin position="1"/>
        <end position="19"/>
    </location>
</feature>
<accession>A0A9X1SVU5</accession>
<dbReference type="EMBL" id="JAJOMB010000014">
    <property type="protein sequence ID" value="MCD5314066.1"/>
    <property type="molecule type" value="Genomic_DNA"/>
</dbReference>
<protein>
    <recommendedName>
        <fullName evidence="5">GH26 domain-containing protein</fullName>
    </recommendedName>
</protein>
<proteinExistence type="inferred from homology"/>
<dbReference type="GO" id="GO:0004553">
    <property type="term" value="F:hydrolase activity, hydrolyzing O-glycosyl compounds"/>
    <property type="evidence" value="ECO:0007669"/>
    <property type="project" value="InterPro"/>
</dbReference>
<dbReference type="Proteomes" id="UP001138997">
    <property type="component" value="Unassembled WGS sequence"/>
</dbReference>
<sequence>MFLACIAVVLGLLAGAFFAFGPQSDPSDQASEAAPGPAFGVFRGTSPTAVAEFSQSSKRDVEYVIDYSARATWQEIARPDYMLEAWKNRGYRMVYATAMLPTEDKTATIAAGAQGDYDEHYTILANNLVAAGQGNAIIRLGWEFNVPESRWHPTSREDFISYWQRIVTAMRAAPGAENLEFDWTVNIGSTASGFDPRVYFPGRDYVDYVGVDVYDTSWAEKTYPFPKNCDESCREERRQAAWANQLDGPLGLTSWVGFAKAAGLPLSVPEWGLWERPDGHGGGDNPYFIEQMLKFIETPENDVAYHAYFDFDVAKAGTHELSAMPQAQQRFQELIAP</sequence>
<evidence type="ECO:0000313" key="7">
    <source>
        <dbReference type="Proteomes" id="UP001138997"/>
    </source>
</evidence>
<feature type="active site" description="Nucleophile" evidence="3">
    <location>
        <position position="270"/>
    </location>
</feature>
<evidence type="ECO:0000256" key="4">
    <source>
        <dbReference type="SAM" id="SignalP"/>
    </source>
</evidence>
<comment type="caution">
    <text evidence="6">The sequence shown here is derived from an EMBL/GenBank/DDBJ whole genome shotgun (WGS) entry which is preliminary data.</text>
</comment>
<dbReference type="SUPFAM" id="SSF51445">
    <property type="entry name" value="(Trans)glycosidases"/>
    <property type="match status" value="1"/>
</dbReference>
<comment type="similarity">
    <text evidence="3">Belongs to the glycosyl hydrolase 26 family.</text>
</comment>
<gene>
    <name evidence="6" type="ORF">LR394_24465</name>
</gene>
<keyword evidence="4" id="KW-0732">Signal</keyword>
<dbReference type="RefSeq" id="WP_231446288.1">
    <property type="nucleotide sequence ID" value="NZ_JAJOMB010000014.1"/>
</dbReference>
<evidence type="ECO:0000259" key="5">
    <source>
        <dbReference type="PROSITE" id="PS51764"/>
    </source>
</evidence>
<keyword evidence="7" id="KW-1185">Reference proteome</keyword>
<dbReference type="Gene3D" id="3.20.20.80">
    <property type="entry name" value="Glycosidases"/>
    <property type="match status" value="1"/>
</dbReference>
<keyword evidence="1 3" id="KW-0378">Hydrolase</keyword>
<evidence type="ECO:0000256" key="2">
    <source>
        <dbReference type="ARBA" id="ARBA00023295"/>
    </source>
</evidence>
<evidence type="ECO:0000256" key="3">
    <source>
        <dbReference type="PROSITE-ProRule" id="PRU01100"/>
    </source>
</evidence>
<evidence type="ECO:0000313" key="6">
    <source>
        <dbReference type="EMBL" id="MCD5314066.1"/>
    </source>
</evidence>
<feature type="domain" description="GH26" evidence="5">
    <location>
        <begin position="3"/>
        <end position="337"/>
    </location>
</feature>
<keyword evidence="2 3" id="KW-0326">Glycosidase</keyword>
<feature type="chain" id="PRO_5040888790" description="GH26 domain-containing protein" evidence="4">
    <location>
        <begin position="20"/>
        <end position="337"/>
    </location>
</feature>
<feature type="active site" description="Proton donor" evidence="3">
    <location>
        <position position="143"/>
    </location>
</feature>
<dbReference type="InterPro" id="IPR017853">
    <property type="entry name" value="GH"/>
</dbReference>
<dbReference type="PROSITE" id="PS51764">
    <property type="entry name" value="GH26"/>
    <property type="match status" value="1"/>
</dbReference>
<name>A0A9X1SVU5_9ACTN</name>
<reference evidence="6" key="1">
    <citation type="submission" date="2021-11" db="EMBL/GenBank/DDBJ databases">
        <title>Streptomyces corallinus and Kineosporia corallina sp. nov., two new coral-derived marine actinobacteria.</title>
        <authorList>
            <person name="Buangrab K."/>
            <person name="Sutthacheep M."/>
            <person name="Yeemin T."/>
            <person name="Harunari E."/>
            <person name="Igarashi Y."/>
            <person name="Sripreechasak P."/>
            <person name="Kanchanasin P."/>
            <person name="Tanasupawat S."/>
            <person name="Phongsopitanun W."/>
        </authorList>
    </citation>
    <scope>NUCLEOTIDE SEQUENCE</scope>
    <source>
        <strain evidence="6">JCM 31032</strain>
    </source>
</reference>